<reference evidence="3 4" key="1">
    <citation type="submission" date="2020-08" db="EMBL/GenBank/DDBJ databases">
        <title>Genome public.</title>
        <authorList>
            <person name="Liu C."/>
            <person name="Sun Q."/>
        </authorList>
    </citation>
    <scope>NUCLEOTIDE SEQUENCE [LARGE SCALE GENOMIC DNA]</scope>
    <source>
        <strain evidence="3 4">BX4</strain>
    </source>
</reference>
<gene>
    <name evidence="3" type="ORF">H8S00_03505</name>
</gene>
<evidence type="ECO:0000259" key="1">
    <source>
        <dbReference type="Pfam" id="PF01814"/>
    </source>
</evidence>
<dbReference type="RefSeq" id="WP_186840001.1">
    <property type="nucleotide sequence ID" value="NZ_JACOOZ010000002.1"/>
</dbReference>
<dbReference type="InterPro" id="IPR007380">
    <property type="entry name" value="DUF438"/>
</dbReference>
<organism evidence="3 4">
    <name type="scientific">Eubacterium segne</name>
    <dbReference type="NCBI Taxonomy" id="2763045"/>
    <lineage>
        <taxon>Bacteria</taxon>
        <taxon>Bacillati</taxon>
        <taxon>Bacillota</taxon>
        <taxon>Clostridia</taxon>
        <taxon>Eubacteriales</taxon>
        <taxon>Eubacteriaceae</taxon>
        <taxon>Eubacterium</taxon>
    </lineage>
</organism>
<feature type="domain" description="DUF438" evidence="2">
    <location>
        <begin position="17"/>
        <end position="81"/>
    </location>
</feature>
<comment type="caution">
    <text evidence="3">The sequence shown here is derived from an EMBL/GenBank/DDBJ whole genome shotgun (WGS) entry which is preliminary data.</text>
</comment>
<dbReference type="Pfam" id="PF13596">
    <property type="entry name" value="PAS_10"/>
    <property type="match status" value="1"/>
</dbReference>
<sequence length="404" mass="46528">MSRINEKSGISKSTERIKEYLIRLNKGESLESVRADFVKEFKEVNASEIMLAEQRLLRDGTPLEEVQKLCDVHSALFHGKTREERIANTEKAVGESMKNQRMAAAAELIAIPGHPLETFTEENEKLQKIIDECRDKIKIGKINSDLLQELRQLSIHYAKKGDLLYPHLKVKYEISGPSDVMWTVDDEIRDELSVLAQSNTGDEKWIKKFEALLTRAEEMIYKEANILFPNCALNFTEEEWHGIYVDSKDYPECFGVTGKIWKDGEKSVKEEKTAFSEEKIIMAGGSFTLQQVEAMLNTIPLEITFIDDENINRYFNDGPKVFKRPKMAIGREVFSCHPPKIEQRVRGIIDEFRAGKLDKVPVWMEKNGKTMLVTYMAVRNKDNEYLGTMELVQDMEFAKEHFAK</sequence>
<name>A0ABR7F0E4_9FIRM</name>
<dbReference type="PANTHER" id="PTHR39966:SF3">
    <property type="entry name" value="DUF438 DOMAIN-CONTAINING PROTEIN"/>
    <property type="match status" value="1"/>
</dbReference>
<feature type="domain" description="Hemerythrin-like" evidence="1">
    <location>
        <begin position="114"/>
        <end position="229"/>
    </location>
</feature>
<proteinExistence type="predicted"/>
<evidence type="ECO:0000259" key="2">
    <source>
        <dbReference type="Pfam" id="PF04282"/>
    </source>
</evidence>
<dbReference type="InterPro" id="IPR012312">
    <property type="entry name" value="Hemerythrin-like"/>
</dbReference>
<protein>
    <submittedName>
        <fullName evidence="3">DUF438 domain-containing protein</fullName>
    </submittedName>
</protein>
<dbReference type="Pfam" id="PF01814">
    <property type="entry name" value="Hemerythrin"/>
    <property type="match status" value="1"/>
</dbReference>
<evidence type="ECO:0000313" key="4">
    <source>
        <dbReference type="Proteomes" id="UP000597877"/>
    </source>
</evidence>
<keyword evidence="4" id="KW-1185">Reference proteome</keyword>
<dbReference type="Pfam" id="PF04282">
    <property type="entry name" value="DUF438"/>
    <property type="match status" value="1"/>
</dbReference>
<accession>A0ABR7F0E4</accession>
<dbReference type="PANTHER" id="PTHR39966">
    <property type="entry name" value="BLL2471 PROTEIN-RELATED"/>
    <property type="match status" value="1"/>
</dbReference>
<evidence type="ECO:0000313" key="3">
    <source>
        <dbReference type="EMBL" id="MBC5667058.1"/>
    </source>
</evidence>
<dbReference type="Proteomes" id="UP000597877">
    <property type="component" value="Unassembled WGS sequence"/>
</dbReference>
<dbReference type="EMBL" id="JACOOZ010000002">
    <property type="protein sequence ID" value="MBC5667058.1"/>
    <property type="molecule type" value="Genomic_DNA"/>
</dbReference>
<dbReference type="Gene3D" id="1.20.120.520">
    <property type="entry name" value="nmb1532 protein domain like"/>
    <property type="match status" value="1"/>
</dbReference>